<keyword evidence="1" id="KW-0436">Ligase</keyword>
<dbReference type="PROSITE" id="PS51186">
    <property type="entry name" value="GNAT"/>
    <property type="match status" value="1"/>
</dbReference>
<dbReference type="InterPro" id="IPR013815">
    <property type="entry name" value="ATP_grasp_subdomain_1"/>
</dbReference>
<feature type="domain" description="N-acetyltransferase" evidence="6">
    <location>
        <begin position="738"/>
        <end position="895"/>
    </location>
</feature>
<dbReference type="Gene3D" id="3.40.50.261">
    <property type="entry name" value="Succinyl-CoA synthetase domains"/>
    <property type="match status" value="2"/>
</dbReference>
<evidence type="ECO:0000256" key="2">
    <source>
        <dbReference type="ARBA" id="ARBA00022741"/>
    </source>
</evidence>
<dbReference type="SUPFAM" id="SSF52210">
    <property type="entry name" value="Succinyl-CoA synthetase domains"/>
    <property type="match status" value="2"/>
</dbReference>
<dbReference type="InterPro" id="IPR016181">
    <property type="entry name" value="Acyl_CoA_acyltransferase"/>
</dbReference>
<gene>
    <name evidence="7" type="ORF">THMIRHAM_18430</name>
</gene>
<dbReference type="PROSITE" id="PS50975">
    <property type="entry name" value="ATP_GRASP"/>
    <property type="match status" value="1"/>
</dbReference>
<evidence type="ECO:0000256" key="4">
    <source>
        <dbReference type="PROSITE-ProRule" id="PRU00409"/>
    </source>
</evidence>
<dbReference type="InterPro" id="IPR036291">
    <property type="entry name" value="NAD(P)-bd_dom_sf"/>
</dbReference>
<dbReference type="PANTHER" id="PTHR43334:SF1">
    <property type="entry name" value="3-HYDROXYPROPIONATE--COA LIGASE [ADP-FORMING]"/>
    <property type="match status" value="1"/>
</dbReference>
<dbReference type="EMBL" id="AP024202">
    <property type="protein sequence ID" value="BCN94058.1"/>
    <property type="molecule type" value="Genomic_DNA"/>
</dbReference>
<evidence type="ECO:0000313" key="7">
    <source>
        <dbReference type="EMBL" id="BCN94058.1"/>
    </source>
</evidence>
<evidence type="ECO:0000313" key="8">
    <source>
        <dbReference type="Proteomes" id="UP001054820"/>
    </source>
</evidence>
<dbReference type="InterPro" id="IPR016102">
    <property type="entry name" value="Succinyl-CoA_synth-like"/>
</dbReference>
<keyword evidence="2 4" id="KW-0547">Nucleotide-binding</keyword>
<evidence type="ECO:0000259" key="6">
    <source>
        <dbReference type="PROSITE" id="PS51186"/>
    </source>
</evidence>
<keyword evidence="8" id="KW-1185">Reference proteome</keyword>
<dbReference type="InterPro" id="IPR000182">
    <property type="entry name" value="GNAT_dom"/>
</dbReference>
<dbReference type="Pfam" id="PF13549">
    <property type="entry name" value="ATP-grasp_5"/>
    <property type="match status" value="1"/>
</dbReference>
<dbReference type="Pfam" id="PF13607">
    <property type="entry name" value="Succ_CoA_lig"/>
    <property type="match status" value="1"/>
</dbReference>
<dbReference type="SUPFAM" id="SSF55729">
    <property type="entry name" value="Acyl-CoA N-acyltransferases (Nat)"/>
    <property type="match status" value="1"/>
</dbReference>
<dbReference type="Pfam" id="PF19045">
    <property type="entry name" value="Ligase_CoA_2"/>
    <property type="match status" value="1"/>
</dbReference>
<dbReference type="CDD" id="cd04301">
    <property type="entry name" value="NAT_SF"/>
    <property type="match status" value="1"/>
</dbReference>
<reference evidence="7" key="1">
    <citation type="journal article" date="2022" name="Arch. Microbiol.">
        <title>Thiomicrorhabdus immobilis sp. nov., a mesophilic sulfur-oxidizing bacterium isolated from sediment of a brackish lake in northern Japan.</title>
        <authorList>
            <person name="Kojima H."/>
            <person name="Mochizuki J."/>
            <person name="Kanda M."/>
            <person name="Watanabe T."/>
            <person name="Fukui M."/>
        </authorList>
    </citation>
    <scope>NUCLEOTIDE SEQUENCE</scope>
    <source>
        <strain evidence="7">Am19</strain>
    </source>
</reference>
<dbReference type="InterPro" id="IPR043938">
    <property type="entry name" value="Ligase_CoA_dom"/>
</dbReference>
<evidence type="ECO:0000259" key="5">
    <source>
        <dbReference type="PROSITE" id="PS50975"/>
    </source>
</evidence>
<sequence length="897" mass="96987">MGPHYLTKLFKPSSIAVFGASERPESVGGNAFQNLLKAGFKGDIYPINPKHDRVQNQVCYPNIESVPEIPDLAVIATPAKSIPAIIQACGERGVANAVILSSGFEDKAGKVLQQKMTSIARNYGMRLIGPNCLGILRPEIGLNATFSKNQAIPGNLALVSQSGAICTAVLDWAEANGVGFSQVISTGDAADIDFGEILDFLALDPQTKNILLYIEGIANSRQFMSGLKAAARMKPVVLLKSGRMPEGSKAAVSHTGALVGGDEVFSAAIERSGAVRAQSIAQLFAAAKSLSHNIQIKSNRLAILTNGGGPGVMATDRAAELGVKMPEISESSMQKLNVFLPAHWSHGNPVDILGDATAERYVQALDVLQNDEQFDGTLILLTPQAMSDPSGIAQAIIDYSKAANIAKPIFTAWLGESLVSEARERFSKAKIPTFRTPESAVEAFSFISTYHQNQALLMQSPAPADQCCKQSDVSGARAIIETVLSEHRSILSSTETRAIMHAFGVPITPAIEVNSPSQAMVAAESLGFPVSLKINSPDLTHKSDVGGVKLNLSTVQEVRSEYSKMVKRIQAEQPQATIHGVTVEPMFKRPHVRELLIGVMRDPVFGPAITFGSGGTSVEVINDNAVALPPLNEFLAQKMIKQTKVSKMLKAFRGLPEVDHAAIVSVLLRISDMVAQLPEIIELDINPLFADENGVMAVDARITVQAPPVNHKPYQHMAIHPYPSELIKSLETHSGLAITLRPIRPEDAELELDFVHNLSERSRYLRFMNSLQTLSPQMLSRFTQIDYDREMAFIATTEDKNGKNIEIGVTRYTTNPDGKSCEMAVVVRDDYQHQGVASALLASLIQHAKSKGLQIMMGEVLAENGSMIELVKQHNFTVKNMADDSTVVEIELNLNKA</sequence>
<dbReference type="InterPro" id="IPR051538">
    <property type="entry name" value="Acyl-CoA_Synth/Transferase"/>
</dbReference>
<dbReference type="InterPro" id="IPR032875">
    <property type="entry name" value="Succ_CoA_lig_flav_dom"/>
</dbReference>
<protein>
    <submittedName>
        <fullName evidence="7">GCN5 family N-acetyltransferase</fullName>
    </submittedName>
</protein>
<organism evidence="7 8">
    <name type="scientific">Thiomicrorhabdus immobilis</name>
    <dbReference type="NCBI Taxonomy" id="2791037"/>
    <lineage>
        <taxon>Bacteria</taxon>
        <taxon>Pseudomonadati</taxon>
        <taxon>Pseudomonadota</taxon>
        <taxon>Gammaproteobacteria</taxon>
        <taxon>Thiotrichales</taxon>
        <taxon>Piscirickettsiaceae</taxon>
        <taxon>Thiomicrorhabdus</taxon>
    </lineage>
</organism>
<feature type="domain" description="ATP-grasp" evidence="5">
    <location>
        <begin position="497"/>
        <end position="533"/>
    </location>
</feature>
<proteinExistence type="predicted"/>
<name>A0ABN6CY88_9GAMM</name>
<dbReference type="Gene3D" id="3.40.50.720">
    <property type="entry name" value="NAD(P)-binding Rossmann-like Domain"/>
    <property type="match status" value="1"/>
</dbReference>
<dbReference type="Gene3D" id="3.30.1490.20">
    <property type="entry name" value="ATP-grasp fold, A domain"/>
    <property type="match status" value="1"/>
</dbReference>
<dbReference type="Pfam" id="PF13380">
    <property type="entry name" value="CoA_binding_2"/>
    <property type="match status" value="1"/>
</dbReference>
<dbReference type="SUPFAM" id="SSF51735">
    <property type="entry name" value="NAD(P)-binding Rossmann-fold domains"/>
    <property type="match status" value="1"/>
</dbReference>
<dbReference type="RefSeq" id="WP_237261538.1">
    <property type="nucleotide sequence ID" value="NZ_AP024202.1"/>
</dbReference>
<dbReference type="Proteomes" id="UP001054820">
    <property type="component" value="Chromosome"/>
</dbReference>
<dbReference type="SMART" id="SM00881">
    <property type="entry name" value="CoA_binding"/>
    <property type="match status" value="1"/>
</dbReference>
<dbReference type="PANTHER" id="PTHR43334">
    <property type="entry name" value="ACETATE--COA LIGASE [ADP-FORMING]"/>
    <property type="match status" value="1"/>
</dbReference>
<dbReference type="Gene3D" id="3.40.630.30">
    <property type="match status" value="1"/>
</dbReference>
<dbReference type="Gene3D" id="3.30.470.20">
    <property type="entry name" value="ATP-grasp fold, B domain"/>
    <property type="match status" value="1"/>
</dbReference>
<evidence type="ECO:0000256" key="3">
    <source>
        <dbReference type="ARBA" id="ARBA00022840"/>
    </source>
</evidence>
<keyword evidence="3 4" id="KW-0067">ATP-binding</keyword>
<dbReference type="SUPFAM" id="SSF56059">
    <property type="entry name" value="Glutathione synthetase ATP-binding domain-like"/>
    <property type="match status" value="1"/>
</dbReference>
<accession>A0ABN6CY88</accession>
<dbReference type="Pfam" id="PF00583">
    <property type="entry name" value="Acetyltransf_1"/>
    <property type="match status" value="1"/>
</dbReference>
<evidence type="ECO:0000256" key="1">
    <source>
        <dbReference type="ARBA" id="ARBA00022598"/>
    </source>
</evidence>
<dbReference type="InterPro" id="IPR011761">
    <property type="entry name" value="ATP-grasp"/>
</dbReference>
<dbReference type="InterPro" id="IPR003781">
    <property type="entry name" value="CoA-bd"/>
</dbReference>